<dbReference type="EMBL" id="FCNW02000009">
    <property type="protein sequence ID" value="SAL34080.1"/>
    <property type="molecule type" value="Genomic_DNA"/>
</dbReference>
<evidence type="ECO:0000256" key="1">
    <source>
        <dbReference type="SAM" id="SignalP"/>
    </source>
</evidence>
<dbReference type="Proteomes" id="UP000054977">
    <property type="component" value="Unassembled WGS sequence"/>
</dbReference>
<keyword evidence="1" id="KW-0732">Signal</keyword>
<comment type="caution">
    <text evidence="2">The sequence shown here is derived from an EMBL/GenBank/DDBJ whole genome shotgun (WGS) entry which is preliminary data.</text>
</comment>
<organism evidence="2 3">
    <name type="scientific">Caballeronia humi</name>
    <dbReference type="NCBI Taxonomy" id="326474"/>
    <lineage>
        <taxon>Bacteria</taxon>
        <taxon>Pseudomonadati</taxon>
        <taxon>Pseudomonadota</taxon>
        <taxon>Betaproteobacteria</taxon>
        <taxon>Burkholderiales</taxon>
        <taxon>Burkholderiaceae</taxon>
        <taxon>Caballeronia</taxon>
    </lineage>
</organism>
<sequence>MLRILANAILITSMLIASSSHAEEPFYTSGDSAIRACAELTDYTRRHYGRTFECDSFNDTGRTTGDSVAVLDRVNTVVAVLNFTVLNEDPSSNRKGYSLSSEDMTQFLALLWQRGLTTTEWLKMSFAQSHWHTEHEYATALQRAGDDAVARMKIVAAHERDLEAHRRVSEQVIAKGYALDPVDIAYFSKTSP</sequence>
<dbReference type="RefSeq" id="WP_087667302.1">
    <property type="nucleotide sequence ID" value="NZ_FCNW02000009.1"/>
</dbReference>
<name>A0A158GRM6_9BURK</name>
<dbReference type="AlphaFoldDB" id="A0A158GRM6"/>
<feature type="signal peptide" evidence="1">
    <location>
        <begin position="1"/>
        <end position="22"/>
    </location>
</feature>
<protein>
    <recommendedName>
        <fullName evidence="4">Lipoprotein</fullName>
    </recommendedName>
</protein>
<keyword evidence="3" id="KW-1185">Reference proteome</keyword>
<accession>A0A158GRM6</accession>
<gene>
    <name evidence="2" type="ORF">AWB65_02332</name>
</gene>
<dbReference type="OrthoDB" id="9869841at2"/>
<proteinExistence type="predicted"/>
<evidence type="ECO:0000313" key="2">
    <source>
        <dbReference type="EMBL" id="SAL34080.1"/>
    </source>
</evidence>
<reference evidence="2" key="1">
    <citation type="submission" date="2016-01" db="EMBL/GenBank/DDBJ databases">
        <authorList>
            <person name="Peeters C."/>
        </authorList>
    </citation>
    <scope>NUCLEOTIDE SEQUENCE [LARGE SCALE GENOMIC DNA]</scope>
    <source>
        <strain evidence="2">LMG 22934</strain>
    </source>
</reference>
<feature type="chain" id="PRO_5011119148" description="Lipoprotein" evidence="1">
    <location>
        <begin position="23"/>
        <end position="192"/>
    </location>
</feature>
<evidence type="ECO:0008006" key="4">
    <source>
        <dbReference type="Google" id="ProtNLM"/>
    </source>
</evidence>
<evidence type="ECO:0000313" key="3">
    <source>
        <dbReference type="Proteomes" id="UP000054977"/>
    </source>
</evidence>